<evidence type="ECO:0000313" key="2">
    <source>
        <dbReference type="EMBL" id="OWY96718.1"/>
    </source>
</evidence>
<accession>A0A225UVE4</accession>
<evidence type="ECO:0000256" key="1">
    <source>
        <dbReference type="SAM" id="SignalP"/>
    </source>
</evidence>
<dbReference type="AlphaFoldDB" id="A0A225UVE4"/>
<feature type="chain" id="PRO_5012781953" evidence="1">
    <location>
        <begin position="24"/>
        <end position="51"/>
    </location>
</feature>
<keyword evidence="3" id="KW-1185">Reference proteome</keyword>
<organism evidence="2 3">
    <name type="scientific">Phytophthora megakarya</name>
    <dbReference type="NCBI Taxonomy" id="4795"/>
    <lineage>
        <taxon>Eukaryota</taxon>
        <taxon>Sar</taxon>
        <taxon>Stramenopiles</taxon>
        <taxon>Oomycota</taxon>
        <taxon>Peronosporomycetes</taxon>
        <taxon>Peronosporales</taxon>
        <taxon>Peronosporaceae</taxon>
        <taxon>Phytophthora</taxon>
    </lineage>
</organism>
<feature type="signal peptide" evidence="1">
    <location>
        <begin position="1"/>
        <end position="23"/>
    </location>
</feature>
<protein>
    <submittedName>
        <fullName evidence="2">Uncharacterized protein</fullName>
    </submittedName>
</protein>
<proteinExistence type="predicted"/>
<gene>
    <name evidence="2" type="ORF">PHMEG_00032943</name>
</gene>
<sequence>MEKIIKVKKIMLYIAFTLDWVEAVTLNENGLQVVARSICRRALAFEGKVIM</sequence>
<reference evidence="3" key="1">
    <citation type="submission" date="2017-03" db="EMBL/GenBank/DDBJ databases">
        <title>Phytopthora megakarya and P. palmivora, two closely related causual agents of cacao black pod achieved similar genome size and gene model numbers by different mechanisms.</title>
        <authorList>
            <person name="Ali S."/>
            <person name="Shao J."/>
            <person name="Larry D.J."/>
            <person name="Kronmiller B."/>
            <person name="Shen D."/>
            <person name="Strem M.D."/>
            <person name="Melnick R.L."/>
            <person name="Guiltinan M.J."/>
            <person name="Tyler B.M."/>
            <person name="Meinhardt L.W."/>
            <person name="Bailey B.A."/>
        </authorList>
    </citation>
    <scope>NUCLEOTIDE SEQUENCE [LARGE SCALE GENOMIC DNA]</scope>
    <source>
        <strain evidence="3">zdho120</strain>
    </source>
</reference>
<name>A0A225UVE4_9STRA</name>
<keyword evidence="1" id="KW-0732">Signal</keyword>
<dbReference type="EMBL" id="NBNE01011304">
    <property type="protein sequence ID" value="OWY96718.1"/>
    <property type="molecule type" value="Genomic_DNA"/>
</dbReference>
<dbReference type="Proteomes" id="UP000198211">
    <property type="component" value="Unassembled WGS sequence"/>
</dbReference>
<evidence type="ECO:0000313" key="3">
    <source>
        <dbReference type="Proteomes" id="UP000198211"/>
    </source>
</evidence>
<comment type="caution">
    <text evidence="2">The sequence shown here is derived from an EMBL/GenBank/DDBJ whole genome shotgun (WGS) entry which is preliminary data.</text>
</comment>